<keyword evidence="2" id="KW-0472">Membrane</keyword>
<dbReference type="PANTHER" id="PTHR14309:SF10">
    <property type="entry name" value="PH DOMAIN-CONTAINING PROTEIN"/>
    <property type="match status" value="1"/>
</dbReference>
<accession>A0AAW2ZJT1</accession>
<dbReference type="InterPro" id="IPR039680">
    <property type="entry name" value="PLEKHB1/2"/>
</dbReference>
<evidence type="ECO:0000259" key="3">
    <source>
        <dbReference type="PROSITE" id="PS50003"/>
    </source>
</evidence>
<dbReference type="EMBL" id="JAOPGA020001672">
    <property type="protein sequence ID" value="KAL0490360.1"/>
    <property type="molecule type" value="Genomic_DNA"/>
</dbReference>
<feature type="domain" description="PH" evidence="3">
    <location>
        <begin position="46"/>
        <end position="143"/>
    </location>
</feature>
<dbReference type="InterPro" id="IPR011993">
    <property type="entry name" value="PH-like_dom_sf"/>
</dbReference>
<proteinExistence type="predicted"/>
<sequence>MKNRWDITEKLTSNTKSNSNPITANININGDDFVIVEKPAARHDETITFSGYLLRPSLSVNSGVRTWKEVWMVLRTDKTLSYYEDELSKKAVNHILMDNADVRITENDNFCFEIITPQLRWQFMANTMLELLEWTQALYNASGLSKENLLIDQAEQIISERATQRNTLNPNELIRNNRESQDMRRNFYNQVLRRNTPPVTIKINPENNISRSASLIVTKSERRRSVSPRLQRVVQGDLSMTEPRHALSEKLSHLNISGEYQNV</sequence>
<dbReference type="SMART" id="SM00233">
    <property type="entry name" value="PH"/>
    <property type="match status" value="1"/>
</dbReference>
<dbReference type="PROSITE" id="PS50003">
    <property type="entry name" value="PH_DOMAIN"/>
    <property type="match status" value="1"/>
</dbReference>
<dbReference type="Pfam" id="PF00169">
    <property type="entry name" value="PH"/>
    <property type="match status" value="1"/>
</dbReference>
<dbReference type="GO" id="GO:0016020">
    <property type="term" value="C:membrane"/>
    <property type="evidence" value="ECO:0007669"/>
    <property type="project" value="UniProtKB-SubCell"/>
</dbReference>
<comment type="caution">
    <text evidence="4">The sequence shown here is derived from an EMBL/GenBank/DDBJ whole genome shotgun (WGS) entry which is preliminary data.</text>
</comment>
<dbReference type="SUPFAM" id="SSF50729">
    <property type="entry name" value="PH domain-like"/>
    <property type="match status" value="1"/>
</dbReference>
<dbReference type="PANTHER" id="PTHR14309">
    <property type="entry name" value="EXPRESSED PROTEIN"/>
    <property type="match status" value="1"/>
</dbReference>
<name>A0AAW2ZJT1_9EUKA</name>
<keyword evidence="6" id="KW-1185">Reference proteome</keyword>
<evidence type="ECO:0000256" key="2">
    <source>
        <dbReference type="ARBA" id="ARBA00023136"/>
    </source>
</evidence>
<evidence type="ECO:0000313" key="5">
    <source>
        <dbReference type="EMBL" id="KAL0490360.1"/>
    </source>
</evidence>
<protein>
    <submittedName>
        <fullName evidence="5">PLEKHA5</fullName>
    </submittedName>
    <submittedName>
        <fullName evidence="4">Pleckstrin homology domain-containing family A member</fullName>
    </submittedName>
</protein>
<dbReference type="EMBL" id="JAOPGA020001533">
    <property type="protein sequence ID" value="KAL0489233.1"/>
    <property type="molecule type" value="Genomic_DNA"/>
</dbReference>
<organism evidence="4 6">
    <name type="scientific">Acrasis kona</name>
    <dbReference type="NCBI Taxonomy" id="1008807"/>
    <lineage>
        <taxon>Eukaryota</taxon>
        <taxon>Discoba</taxon>
        <taxon>Heterolobosea</taxon>
        <taxon>Tetramitia</taxon>
        <taxon>Eutetramitia</taxon>
        <taxon>Acrasidae</taxon>
        <taxon>Acrasis</taxon>
    </lineage>
</organism>
<evidence type="ECO:0000313" key="6">
    <source>
        <dbReference type="Proteomes" id="UP001431209"/>
    </source>
</evidence>
<gene>
    <name evidence="5" type="ORF">AKO1_006530</name>
    <name evidence="4" type="ORF">AKO1_013765</name>
</gene>
<dbReference type="Proteomes" id="UP001431209">
    <property type="component" value="Unassembled WGS sequence"/>
</dbReference>
<reference evidence="4 6" key="1">
    <citation type="submission" date="2024-03" db="EMBL/GenBank/DDBJ databases">
        <title>The Acrasis kona genome and developmental transcriptomes reveal deep origins of eukaryotic multicellular pathways.</title>
        <authorList>
            <person name="Sheikh S."/>
            <person name="Fu C.-J."/>
            <person name="Brown M.W."/>
            <person name="Baldauf S.L."/>
        </authorList>
    </citation>
    <scope>NUCLEOTIDE SEQUENCE [LARGE SCALE GENOMIC DNA]</scope>
    <source>
        <strain evidence="4 6">ATCC MYA-3509</strain>
    </source>
</reference>
<comment type="subcellular location">
    <subcellularLocation>
        <location evidence="1">Membrane</location>
    </subcellularLocation>
</comment>
<evidence type="ECO:0000313" key="4">
    <source>
        <dbReference type="EMBL" id="KAL0489233.1"/>
    </source>
</evidence>
<evidence type="ECO:0000256" key="1">
    <source>
        <dbReference type="ARBA" id="ARBA00004370"/>
    </source>
</evidence>
<dbReference type="Gene3D" id="2.30.29.30">
    <property type="entry name" value="Pleckstrin-homology domain (PH domain)/Phosphotyrosine-binding domain (PTB)"/>
    <property type="match status" value="1"/>
</dbReference>
<dbReference type="InterPro" id="IPR001849">
    <property type="entry name" value="PH_domain"/>
</dbReference>
<dbReference type="AlphaFoldDB" id="A0AAW2ZJT1"/>
<dbReference type="GO" id="GO:0045595">
    <property type="term" value="P:regulation of cell differentiation"/>
    <property type="evidence" value="ECO:0007669"/>
    <property type="project" value="TreeGrafter"/>
</dbReference>